<dbReference type="NCBIfam" id="TIGR00072">
    <property type="entry name" value="hydrog_prot"/>
    <property type="match status" value="1"/>
</dbReference>
<gene>
    <name evidence="5" type="ORF">Q3M24_02745</name>
</gene>
<sequence>MTVCNTYKSTLIVGLGNPILGDDGVGWRVAEEVSKQSGIPMGDAPLPGLHDLEQEPVTIECYSLAGLSLMERLIGYDRVILIDALNTGKHPQGEVVCFTLDDMEDLTHGHTTSAHDVSLKQALKLGRSMGESLPDDNQVYIIAVEASHVYDFQEELSPAIAAAVPMAMQKVLKLIDNKNNL</sequence>
<dbReference type="Gene3D" id="3.40.50.1450">
    <property type="entry name" value="HybD-like"/>
    <property type="match status" value="1"/>
</dbReference>
<keyword evidence="2 5" id="KW-0645">Protease</keyword>
<reference evidence="5" key="1">
    <citation type="journal article" date="2024" name="Syst. Appl. Microbiol.">
        <title>First single-strain enrichments of Electrothrix cable bacteria, description of E. aestuarii sp. nov. and E. rattekaaiensis sp. nov., and proposal of a cable bacteria taxonomy following the rules of the SeqCode.</title>
        <authorList>
            <person name="Plum-Jensen L.E."/>
            <person name="Schramm A."/>
            <person name="Marshall I.P.G."/>
        </authorList>
    </citation>
    <scope>NUCLEOTIDE SEQUENCE</scope>
    <source>
        <strain evidence="5">Rat1</strain>
    </source>
</reference>
<dbReference type="KEGG" id="eaj:Q3M24_02745"/>
<dbReference type="GO" id="GO:0016485">
    <property type="term" value="P:protein processing"/>
    <property type="evidence" value="ECO:0007669"/>
    <property type="project" value="TreeGrafter"/>
</dbReference>
<protein>
    <submittedName>
        <fullName evidence="5">Hydrogenase maturation protease</fullName>
    </submittedName>
</protein>
<evidence type="ECO:0000256" key="1">
    <source>
        <dbReference type="ARBA" id="ARBA00006814"/>
    </source>
</evidence>
<dbReference type="AlphaFoldDB" id="A0AAU8LWN8"/>
<keyword evidence="4" id="KW-0378">Hydrolase</keyword>
<dbReference type="InterPro" id="IPR000671">
    <property type="entry name" value="Peptidase_A31"/>
</dbReference>
<dbReference type="EMBL" id="CP159373">
    <property type="protein sequence ID" value="XCN73688.1"/>
    <property type="molecule type" value="Genomic_DNA"/>
</dbReference>
<organism evidence="5">
    <name type="scientific">Candidatus Electrothrix aestuarii</name>
    <dbReference type="NCBI Taxonomy" id="3062594"/>
    <lineage>
        <taxon>Bacteria</taxon>
        <taxon>Pseudomonadati</taxon>
        <taxon>Thermodesulfobacteriota</taxon>
        <taxon>Desulfobulbia</taxon>
        <taxon>Desulfobulbales</taxon>
        <taxon>Desulfobulbaceae</taxon>
        <taxon>Candidatus Electrothrix</taxon>
    </lineage>
</organism>
<dbReference type="InterPro" id="IPR023430">
    <property type="entry name" value="Pept_HybD-like_dom_sf"/>
</dbReference>
<evidence type="ECO:0000256" key="2">
    <source>
        <dbReference type="ARBA" id="ARBA00022670"/>
    </source>
</evidence>
<keyword evidence="3" id="KW-0064">Aspartyl protease</keyword>
<dbReference type="GO" id="GO:0008047">
    <property type="term" value="F:enzyme activator activity"/>
    <property type="evidence" value="ECO:0007669"/>
    <property type="project" value="InterPro"/>
</dbReference>
<dbReference type="GO" id="GO:0004190">
    <property type="term" value="F:aspartic-type endopeptidase activity"/>
    <property type="evidence" value="ECO:0007669"/>
    <property type="project" value="UniProtKB-KW"/>
</dbReference>
<comment type="similarity">
    <text evidence="1">Belongs to the peptidase A31 family.</text>
</comment>
<dbReference type="CDD" id="cd00518">
    <property type="entry name" value="H2MP"/>
    <property type="match status" value="1"/>
</dbReference>
<dbReference type="PANTHER" id="PTHR30302:SF1">
    <property type="entry name" value="HYDROGENASE 2 MATURATION PROTEASE"/>
    <property type="match status" value="1"/>
</dbReference>
<evidence type="ECO:0000256" key="4">
    <source>
        <dbReference type="ARBA" id="ARBA00022801"/>
    </source>
</evidence>
<evidence type="ECO:0000256" key="3">
    <source>
        <dbReference type="ARBA" id="ARBA00022750"/>
    </source>
</evidence>
<proteinExistence type="inferred from homology"/>
<evidence type="ECO:0000313" key="5">
    <source>
        <dbReference type="EMBL" id="XCN73688.1"/>
    </source>
</evidence>
<name>A0AAU8LWN8_9BACT</name>
<reference evidence="5" key="2">
    <citation type="submission" date="2024-06" db="EMBL/GenBank/DDBJ databases">
        <authorList>
            <person name="Plum-Jensen L.E."/>
            <person name="Schramm A."/>
            <person name="Marshall I.P.G."/>
        </authorList>
    </citation>
    <scope>NUCLEOTIDE SEQUENCE</scope>
    <source>
        <strain evidence="5">Rat1</strain>
    </source>
</reference>
<accession>A0AAU8LWN8</accession>
<dbReference type="PANTHER" id="PTHR30302">
    <property type="entry name" value="HYDROGENASE 1 MATURATION PROTEASE"/>
    <property type="match status" value="1"/>
</dbReference>
<dbReference type="SUPFAM" id="SSF53163">
    <property type="entry name" value="HybD-like"/>
    <property type="match status" value="1"/>
</dbReference>
<dbReference type="Pfam" id="PF01750">
    <property type="entry name" value="HycI"/>
    <property type="match status" value="1"/>
</dbReference>